<feature type="domain" description="VOC" evidence="1">
    <location>
        <begin position="4"/>
        <end position="127"/>
    </location>
</feature>
<dbReference type="Gene3D" id="3.10.180.10">
    <property type="entry name" value="2,3-Dihydroxybiphenyl 1,2-Dioxygenase, domain 1"/>
    <property type="match status" value="1"/>
</dbReference>
<dbReference type="AlphaFoldDB" id="A0A932I0T7"/>
<accession>A0A932I0T7</accession>
<name>A0A932I0T7_UNCTE</name>
<evidence type="ECO:0000313" key="2">
    <source>
        <dbReference type="EMBL" id="MBI3129241.1"/>
    </source>
</evidence>
<dbReference type="EMBL" id="JACPUR010000039">
    <property type="protein sequence ID" value="MBI3129241.1"/>
    <property type="molecule type" value="Genomic_DNA"/>
</dbReference>
<evidence type="ECO:0000259" key="1">
    <source>
        <dbReference type="PROSITE" id="PS51819"/>
    </source>
</evidence>
<sequence length="130" mass="14496">MKFGWDHVHFVCRDAEGMAGYFERVFGAERVRVDENLRGARNITLRIGDCRLMVRGTRPGERFDAQAPRLVEGLDHLGLSVDDLRAAYPVLKERGAKFIVGPEAGVGGRLIAFVEGPENIRIELCEPMKG</sequence>
<protein>
    <submittedName>
        <fullName evidence="2">VOC family protein</fullName>
    </submittedName>
</protein>
<dbReference type="Proteomes" id="UP000782312">
    <property type="component" value="Unassembled WGS sequence"/>
</dbReference>
<dbReference type="InterPro" id="IPR029068">
    <property type="entry name" value="Glyas_Bleomycin-R_OHBP_Dase"/>
</dbReference>
<comment type="caution">
    <text evidence="2">The sequence shown here is derived from an EMBL/GenBank/DDBJ whole genome shotgun (WGS) entry which is preliminary data.</text>
</comment>
<organism evidence="2 3">
    <name type="scientific">Tectimicrobiota bacterium</name>
    <dbReference type="NCBI Taxonomy" id="2528274"/>
    <lineage>
        <taxon>Bacteria</taxon>
        <taxon>Pseudomonadati</taxon>
        <taxon>Nitrospinota/Tectimicrobiota group</taxon>
        <taxon>Candidatus Tectimicrobiota</taxon>
    </lineage>
</organism>
<proteinExistence type="predicted"/>
<dbReference type="InterPro" id="IPR037523">
    <property type="entry name" value="VOC_core"/>
</dbReference>
<gene>
    <name evidence="2" type="ORF">HYZ11_16660</name>
</gene>
<dbReference type="SUPFAM" id="SSF54593">
    <property type="entry name" value="Glyoxalase/Bleomycin resistance protein/Dihydroxybiphenyl dioxygenase"/>
    <property type="match status" value="1"/>
</dbReference>
<dbReference type="InterPro" id="IPR004360">
    <property type="entry name" value="Glyas_Fos-R_dOase_dom"/>
</dbReference>
<reference evidence="2" key="1">
    <citation type="submission" date="2020-07" db="EMBL/GenBank/DDBJ databases">
        <title>Huge and variable diversity of episymbiotic CPR bacteria and DPANN archaea in groundwater ecosystems.</title>
        <authorList>
            <person name="He C.Y."/>
            <person name="Keren R."/>
            <person name="Whittaker M."/>
            <person name="Farag I.F."/>
            <person name="Doudna J."/>
            <person name="Cate J.H.D."/>
            <person name="Banfield J.F."/>
        </authorList>
    </citation>
    <scope>NUCLEOTIDE SEQUENCE</scope>
    <source>
        <strain evidence="2">NC_groundwater_763_Ag_S-0.2um_68_21</strain>
    </source>
</reference>
<evidence type="ECO:0000313" key="3">
    <source>
        <dbReference type="Proteomes" id="UP000782312"/>
    </source>
</evidence>
<dbReference type="Pfam" id="PF00903">
    <property type="entry name" value="Glyoxalase"/>
    <property type="match status" value="1"/>
</dbReference>
<dbReference type="PROSITE" id="PS51819">
    <property type="entry name" value="VOC"/>
    <property type="match status" value="1"/>
</dbReference>